<evidence type="ECO:0000313" key="1">
    <source>
        <dbReference type="EMBL" id="TNN65949.1"/>
    </source>
</evidence>
<comment type="caution">
    <text evidence="1">The sequence shown here is derived from an EMBL/GenBank/DDBJ whole genome shotgun (WGS) entry which is preliminary data.</text>
</comment>
<gene>
    <name evidence="1" type="ORF">EYF80_023822</name>
</gene>
<proteinExistence type="predicted"/>
<dbReference type="EMBL" id="SRLO01000227">
    <property type="protein sequence ID" value="TNN65949.1"/>
    <property type="molecule type" value="Genomic_DNA"/>
</dbReference>
<protein>
    <submittedName>
        <fullName evidence="1">Uncharacterized protein</fullName>
    </submittedName>
</protein>
<keyword evidence="2" id="KW-1185">Reference proteome</keyword>
<reference evidence="1 2" key="1">
    <citation type="submission" date="2019-03" db="EMBL/GenBank/DDBJ databases">
        <title>First draft genome of Liparis tanakae, snailfish: a comprehensive survey of snailfish specific genes.</title>
        <authorList>
            <person name="Kim W."/>
            <person name="Song I."/>
            <person name="Jeong J.-H."/>
            <person name="Kim D."/>
            <person name="Kim S."/>
            <person name="Ryu S."/>
            <person name="Song J.Y."/>
            <person name="Lee S.K."/>
        </authorList>
    </citation>
    <scope>NUCLEOTIDE SEQUENCE [LARGE SCALE GENOMIC DNA]</scope>
    <source>
        <tissue evidence="1">Muscle</tissue>
    </source>
</reference>
<dbReference type="AlphaFoldDB" id="A0A4Z2HJ65"/>
<name>A0A4Z2HJ65_9TELE</name>
<dbReference type="Proteomes" id="UP000314294">
    <property type="component" value="Unassembled WGS sequence"/>
</dbReference>
<sequence length="170" mass="18678">MFTMLTNYKVTDNFDLRVLDVEQGVVDPEDDPVKQSTVQGLGHGVSHRARLLIETQMAWRNGGWVEDQEKPDYSLAFTSSLETLAQEAQTGRQTGRITAGRRRTAMNVNIGSNHQNPSSALIMQSVAACLFSKEAVEGLNTFPTVSLNTLKESVHVWRAGGDPVLVHAVL</sequence>
<organism evidence="1 2">
    <name type="scientific">Liparis tanakae</name>
    <name type="common">Tanaka's snailfish</name>
    <dbReference type="NCBI Taxonomy" id="230148"/>
    <lineage>
        <taxon>Eukaryota</taxon>
        <taxon>Metazoa</taxon>
        <taxon>Chordata</taxon>
        <taxon>Craniata</taxon>
        <taxon>Vertebrata</taxon>
        <taxon>Euteleostomi</taxon>
        <taxon>Actinopterygii</taxon>
        <taxon>Neopterygii</taxon>
        <taxon>Teleostei</taxon>
        <taxon>Neoteleostei</taxon>
        <taxon>Acanthomorphata</taxon>
        <taxon>Eupercaria</taxon>
        <taxon>Perciformes</taxon>
        <taxon>Cottioidei</taxon>
        <taxon>Cottales</taxon>
        <taxon>Liparidae</taxon>
        <taxon>Liparis</taxon>
    </lineage>
</organism>
<accession>A0A4Z2HJ65</accession>
<evidence type="ECO:0000313" key="2">
    <source>
        <dbReference type="Proteomes" id="UP000314294"/>
    </source>
</evidence>